<evidence type="ECO:0000313" key="3">
    <source>
        <dbReference type="Proteomes" id="UP000807504"/>
    </source>
</evidence>
<accession>A0A8T0FIR8</accession>
<keyword evidence="3" id="KW-1185">Reference proteome</keyword>
<dbReference type="InterPro" id="IPR051870">
    <property type="entry name" value="Elongin-A_domain"/>
</dbReference>
<evidence type="ECO:0000313" key="2">
    <source>
        <dbReference type="EMBL" id="KAF8791154.1"/>
    </source>
</evidence>
<reference evidence="2" key="1">
    <citation type="journal article" date="2020" name="bioRxiv">
        <title>Chromosome-level reference genome of the European wasp spider Argiope bruennichi: a resource for studies on range expansion and evolutionary adaptation.</title>
        <authorList>
            <person name="Sheffer M.M."/>
            <person name="Hoppe A."/>
            <person name="Krehenwinkel H."/>
            <person name="Uhl G."/>
            <person name="Kuss A.W."/>
            <person name="Jensen L."/>
            <person name="Jensen C."/>
            <person name="Gillespie R.G."/>
            <person name="Hoff K.J."/>
            <person name="Prost S."/>
        </authorList>
    </citation>
    <scope>NUCLEOTIDE SEQUENCE</scope>
</reference>
<sequence length="283" mass="32530">MKRNIIPFLIKAHLILLSYNFAYIFHGAIYKTKLITEQDVPKLQDMCIKALMKGLKQSMDVTKLINKNASFETLELILVTLSPDKLYRLEEEKKYLLKNTDTFWKLHCTNKFRSQVQLKKEDESWRIFYQRCCTVSEEKFKNVTASLTASAAKAKPGIIAPAFSLELSIYKTELITELGSRQKHGMHSVSPLIITFSEIIDKISNMKNELQELQDSVGRKAFIPENIVGVFYEELKLLPIILQSHYLSIPCQSSSVLKVETVKSLLTALNFLYRNLTVQQNSK</sequence>
<dbReference type="AlphaFoldDB" id="A0A8T0FIR8"/>
<evidence type="ECO:0000256" key="1">
    <source>
        <dbReference type="SAM" id="Phobius"/>
    </source>
</evidence>
<dbReference type="EMBL" id="JABXBU010000011">
    <property type="protein sequence ID" value="KAF8791154.1"/>
    <property type="molecule type" value="Genomic_DNA"/>
</dbReference>
<dbReference type="Pfam" id="PF06881">
    <property type="entry name" value="Elongin_A"/>
    <property type="match status" value="1"/>
</dbReference>
<keyword evidence="1" id="KW-0472">Membrane</keyword>
<organism evidence="2 3">
    <name type="scientific">Argiope bruennichi</name>
    <name type="common">Wasp spider</name>
    <name type="synonym">Aranea bruennichi</name>
    <dbReference type="NCBI Taxonomy" id="94029"/>
    <lineage>
        <taxon>Eukaryota</taxon>
        <taxon>Metazoa</taxon>
        <taxon>Ecdysozoa</taxon>
        <taxon>Arthropoda</taxon>
        <taxon>Chelicerata</taxon>
        <taxon>Arachnida</taxon>
        <taxon>Araneae</taxon>
        <taxon>Araneomorphae</taxon>
        <taxon>Entelegynae</taxon>
        <taxon>Araneoidea</taxon>
        <taxon>Araneidae</taxon>
        <taxon>Argiope</taxon>
    </lineage>
</organism>
<dbReference type="GO" id="GO:0070449">
    <property type="term" value="C:elongin complex"/>
    <property type="evidence" value="ECO:0007669"/>
    <property type="project" value="InterPro"/>
</dbReference>
<dbReference type="PANTHER" id="PTHR15141:SF76">
    <property type="entry name" value="TRANSCRIPTION ELONGATION FACTOR B POLYPEPTIDE 3"/>
    <property type="match status" value="1"/>
</dbReference>
<keyword evidence="1" id="KW-0812">Transmembrane</keyword>
<proteinExistence type="predicted"/>
<dbReference type="GO" id="GO:0006368">
    <property type="term" value="P:transcription elongation by RNA polymerase II"/>
    <property type="evidence" value="ECO:0007669"/>
    <property type="project" value="InterPro"/>
</dbReference>
<dbReference type="Proteomes" id="UP000807504">
    <property type="component" value="Unassembled WGS sequence"/>
</dbReference>
<dbReference type="InterPro" id="IPR010684">
    <property type="entry name" value="RNA_pol_II_trans_fac_SIII_A"/>
</dbReference>
<keyword evidence="1" id="KW-1133">Transmembrane helix</keyword>
<comment type="caution">
    <text evidence="2">The sequence shown here is derived from an EMBL/GenBank/DDBJ whole genome shotgun (WGS) entry which is preliminary data.</text>
</comment>
<reference evidence="2" key="2">
    <citation type="submission" date="2020-06" db="EMBL/GenBank/DDBJ databases">
        <authorList>
            <person name="Sheffer M."/>
        </authorList>
    </citation>
    <scope>NUCLEOTIDE SEQUENCE</scope>
</reference>
<feature type="transmembrane region" description="Helical" evidence="1">
    <location>
        <begin position="12"/>
        <end position="30"/>
    </location>
</feature>
<name>A0A8T0FIR8_ARGBR</name>
<gene>
    <name evidence="2" type="ORF">HNY73_006072</name>
</gene>
<dbReference type="PANTHER" id="PTHR15141">
    <property type="entry name" value="TRANSCRIPTION ELONGATION FACTOR B POLYPEPTIDE 3"/>
    <property type="match status" value="1"/>
</dbReference>
<protein>
    <submittedName>
        <fullName evidence="2">Uncharacterized protein</fullName>
    </submittedName>
</protein>
<dbReference type="Gene3D" id="6.10.250.3180">
    <property type="match status" value="1"/>
</dbReference>